<dbReference type="AlphaFoldDB" id="A0A087XET7"/>
<comment type="function">
    <text evidence="3">Involved in the assembly of C/D box small nucleolar ribonucleoprotein (snoRNP) particles. Recruits the SWI/SNF complex to the core promoter of rRNA genes and enhances pre-rRNA transcription. Mediates interaction of TELO2 with the R2TP complex which is necessary for the stability of MTOR and SMG1. Positively regulates the assembly and activity of the mTORC1 complex.</text>
</comment>
<dbReference type="GO" id="GO:0005737">
    <property type="term" value="C:cytoplasm"/>
    <property type="evidence" value="ECO:0007669"/>
    <property type="project" value="TreeGrafter"/>
</dbReference>
<dbReference type="GO" id="GO:0006364">
    <property type="term" value="P:rRNA processing"/>
    <property type="evidence" value="ECO:0007669"/>
    <property type="project" value="TreeGrafter"/>
</dbReference>
<dbReference type="PANTHER" id="PTHR22997">
    <property type="entry name" value="PIH1 DOMAIN-CONTAINING PROTEIN 1"/>
    <property type="match status" value="1"/>
</dbReference>
<dbReference type="EMBL" id="AYCK01024819">
    <property type="status" value="NOT_ANNOTATED_CDS"/>
    <property type="molecule type" value="Genomic_DNA"/>
</dbReference>
<reference evidence="7" key="1">
    <citation type="submission" date="2013-10" db="EMBL/GenBank/DDBJ databases">
        <authorList>
            <person name="Schartl M."/>
            <person name="Warren W."/>
        </authorList>
    </citation>
    <scope>NUCLEOTIDE SEQUENCE [LARGE SCALE GENOMIC DNA]</scope>
    <source>
        <strain evidence="7">female</strain>
    </source>
</reference>
<organism evidence="6 7">
    <name type="scientific">Poecilia formosa</name>
    <name type="common">Amazon molly</name>
    <name type="synonym">Limia formosa</name>
    <dbReference type="NCBI Taxonomy" id="48698"/>
    <lineage>
        <taxon>Eukaryota</taxon>
        <taxon>Metazoa</taxon>
        <taxon>Chordata</taxon>
        <taxon>Craniata</taxon>
        <taxon>Vertebrata</taxon>
        <taxon>Euteleostomi</taxon>
        <taxon>Actinopterygii</taxon>
        <taxon>Neopterygii</taxon>
        <taxon>Teleostei</taxon>
        <taxon>Neoteleostei</taxon>
        <taxon>Acanthomorphata</taxon>
        <taxon>Ovalentaria</taxon>
        <taxon>Atherinomorphae</taxon>
        <taxon>Cyprinodontiformes</taxon>
        <taxon>Poeciliidae</taxon>
        <taxon>Poeciliinae</taxon>
        <taxon>Poecilia</taxon>
    </lineage>
</organism>
<feature type="domain" description="PIH1 N-terminal" evidence="4">
    <location>
        <begin position="55"/>
        <end position="214"/>
    </location>
</feature>
<sequence>MLEAEKVVATRKITQRAFCCLPDDLKHVELKLRMTDSSLLNSELELQQQEELYQQMLLQTMGKLQSESPDSTLIRPQPGLCVKTFSEPGKQKVFINICQSTSVPPPPDLSREELVQLLQSEDPSGYRVPMSLGEPHAETDNNSQGCTAYDVVINQDFFQKSQKDPLFQQFVILVSVEGLENKYSLELNRDWKVLKNRKFLGSVSEQNIRMKSRPVIQELQPHCPLGAVQASSWHETTLEVIPECSLLVEPPTGHPEYLIAEIKLPGVSSSRSLVLDVGEDRLVLTARPSLYHLDIFHPFLVDQDNSVAQYNKSTQILTVTMPVGSSGP</sequence>
<evidence type="ECO:0000256" key="2">
    <source>
        <dbReference type="ARBA" id="ARBA00040540"/>
    </source>
</evidence>
<dbReference type="GO" id="GO:1990904">
    <property type="term" value="C:ribonucleoprotein complex"/>
    <property type="evidence" value="ECO:0007669"/>
    <property type="project" value="TreeGrafter"/>
</dbReference>
<name>A0A087XET7_POEFO</name>
<dbReference type="Ensembl" id="ENSPFOT00000004298.2">
    <property type="protein sequence ID" value="ENSPFOP00000004290.2"/>
    <property type="gene ID" value="ENSPFOG00000004303.2"/>
</dbReference>
<evidence type="ECO:0000313" key="7">
    <source>
        <dbReference type="Proteomes" id="UP000028760"/>
    </source>
</evidence>
<dbReference type="InterPro" id="IPR050734">
    <property type="entry name" value="PIH1/Kintoun_subfamily"/>
</dbReference>
<dbReference type="InterPro" id="IPR012981">
    <property type="entry name" value="PIH1_N"/>
</dbReference>
<dbReference type="InterPro" id="IPR041442">
    <property type="entry name" value="PIH1D1/2/3_CS-like"/>
</dbReference>
<reference evidence="6" key="2">
    <citation type="submission" date="2025-08" db="UniProtKB">
        <authorList>
            <consortium name="Ensembl"/>
        </authorList>
    </citation>
    <scope>IDENTIFICATION</scope>
</reference>
<dbReference type="PANTHER" id="PTHR22997:SF0">
    <property type="entry name" value="PIH1 DOMAIN-CONTAINING PROTEIN 1"/>
    <property type="match status" value="1"/>
</dbReference>
<dbReference type="STRING" id="48698.ENSPFOP00000004290"/>
<accession>A0A087XET7</accession>
<dbReference type="GO" id="GO:0097255">
    <property type="term" value="C:R2TP complex"/>
    <property type="evidence" value="ECO:0007669"/>
    <property type="project" value="TreeGrafter"/>
</dbReference>
<dbReference type="Proteomes" id="UP000028760">
    <property type="component" value="Unassembled WGS sequence"/>
</dbReference>
<dbReference type="GeneTree" id="ENSGT00510000048192"/>
<dbReference type="EMBL" id="AYCK01024820">
    <property type="status" value="NOT_ANNOTATED_CDS"/>
    <property type="molecule type" value="Genomic_DNA"/>
</dbReference>
<feature type="domain" description="PIH1D1/2/3 CS-like" evidence="5">
    <location>
        <begin position="253"/>
        <end position="323"/>
    </location>
</feature>
<evidence type="ECO:0000259" key="4">
    <source>
        <dbReference type="Pfam" id="PF08190"/>
    </source>
</evidence>
<dbReference type="Pfam" id="PF18201">
    <property type="entry name" value="PIH1_CS"/>
    <property type="match status" value="1"/>
</dbReference>
<dbReference type="OMA" id="KLKNRKC"/>
<reference evidence="6" key="3">
    <citation type="submission" date="2025-09" db="UniProtKB">
        <authorList>
            <consortium name="Ensembl"/>
        </authorList>
    </citation>
    <scope>IDENTIFICATION</scope>
</reference>
<proteinExistence type="inferred from homology"/>
<comment type="similarity">
    <text evidence="1">Belongs to the PIH1 family.</text>
</comment>
<evidence type="ECO:0000256" key="1">
    <source>
        <dbReference type="ARBA" id="ARBA00008511"/>
    </source>
</evidence>
<evidence type="ECO:0000313" key="6">
    <source>
        <dbReference type="Ensembl" id="ENSPFOP00000004290.2"/>
    </source>
</evidence>
<dbReference type="GO" id="GO:0000492">
    <property type="term" value="P:box C/D snoRNP assembly"/>
    <property type="evidence" value="ECO:0007669"/>
    <property type="project" value="TreeGrafter"/>
</dbReference>
<protein>
    <recommendedName>
        <fullName evidence="2">PIH1 domain-containing protein 1</fullName>
    </recommendedName>
</protein>
<keyword evidence="7" id="KW-1185">Reference proteome</keyword>
<evidence type="ECO:0000256" key="3">
    <source>
        <dbReference type="ARBA" id="ARBA00046233"/>
    </source>
</evidence>
<evidence type="ECO:0000259" key="5">
    <source>
        <dbReference type="Pfam" id="PF18201"/>
    </source>
</evidence>
<dbReference type="eggNOG" id="KOG4356">
    <property type="taxonomic scope" value="Eukaryota"/>
</dbReference>
<dbReference type="Pfam" id="PF08190">
    <property type="entry name" value="PIH1"/>
    <property type="match status" value="1"/>
</dbReference>